<dbReference type="EMBL" id="JBBMEO010000003">
    <property type="protein sequence ID" value="MEQ2361297.1"/>
    <property type="molecule type" value="Genomic_DNA"/>
</dbReference>
<dbReference type="Proteomes" id="UP001457197">
    <property type="component" value="Unassembled WGS sequence"/>
</dbReference>
<sequence length="82" mass="9297">MKKMVKVILVCTAILCAIDQITRFTGPYAIAHIWNDMVLDGNYAAADAINAKINSKYCKRDQKIFEIFTDCFTKAGEKMRNC</sequence>
<proteinExistence type="predicted"/>
<name>A0ABV1ATX5_9FIRM</name>
<evidence type="ECO:0000313" key="2">
    <source>
        <dbReference type="Proteomes" id="UP001457197"/>
    </source>
</evidence>
<reference evidence="1 2" key="1">
    <citation type="submission" date="2024-03" db="EMBL/GenBank/DDBJ databases">
        <title>Human intestinal bacterial collection.</title>
        <authorList>
            <person name="Pauvert C."/>
            <person name="Hitch T.C.A."/>
            <person name="Clavel T."/>
        </authorList>
    </citation>
    <scope>NUCLEOTIDE SEQUENCE [LARGE SCALE GENOMIC DNA]</scope>
    <source>
        <strain evidence="1 2">CLA-AA-H175</strain>
    </source>
</reference>
<dbReference type="RefSeq" id="WP_349151805.1">
    <property type="nucleotide sequence ID" value="NZ_JBBMEO010000003.1"/>
</dbReference>
<gene>
    <name evidence="1" type="ORF">WMO44_03920</name>
</gene>
<comment type="caution">
    <text evidence="1">The sequence shown here is derived from an EMBL/GenBank/DDBJ whole genome shotgun (WGS) entry which is preliminary data.</text>
</comment>
<keyword evidence="2" id="KW-1185">Reference proteome</keyword>
<protein>
    <submittedName>
        <fullName evidence="1">Uncharacterized protein</fullName>
    </submittedName>
</protein>
<evidence type="ECO:0000313" key="1">
    <source>
        <dbReference type="EMBL" id="MEQ2361297.1"/>
    </source>
</evidence>
<accession>A0ABV1ATX5</accession>
<organism evidence="1 2">
    <name type="scientific">Faecalibacterium tardum</name>
    <dbReference type="NCBI Taxonomy" id="3133156"/>
    <lineage>
        <taxon>Bacteria</taxon>
        <taxon>Bacillati</taxon>
        <taxon>Bacillota</taxon>
        <taxon>Clostridia</taxon>
        <taxon>Eubacteriales</taxon>
        <taxon>Oscillospiraceae</taxon>
        <taxon>Faecalibacterium</taxon>
    </lineage>
</organism>